<evidence type="ECO:0000313" key="3">
    <source>
        <dbReference type="Proteomes" id="UP000061489"/>
    </source>
</evidence>
<dbReference type="AlphaFoldDB" id="W5YU10"/>
<dbReference type="HOGENOM" id="CLU_1675793_0_0_6"/>
<dbReference type="RefSeq" id="WP_041338422.1">
    <property type="nucleotide sequence ID" value="NZ_CP007151.1"/>
</dbReference>
<evidence type="ECO:0000256" key="1">
    <source>
        <dbReference type="SAM" id="Phobius"/>
    </source>
</evidence>
<dbReference type="OrthoDB" id="8482023at2"/>
<sequence length="157" mass="16825">MIVEAKNPSTGETLRQEHALLTTETVRAFNRTTHSDESIKSTIDNLNISADVKSALFAITKATIKAGKFIVKIGRKILDVVLETLKNFPNASFGLVLGGIFGFLVACVPLVGTLIAPFLTPLAMLYGFVLGMKQDITDKNLANAIAAAKQNFSSLAD</sequence>
<dbReference type="Proteomes" id="UP000061489">
    <property type="component" value="Chromosome"/>
</dbReference>
<protein>
    <submittedName>
        <fullName evidence="2">Uncharacterized protein</fullName>
    </submittedName>
</protein>
<keyword evidence="3" id="KW-1185">Reference proteome</keyword>
<accession>W5YU10</accession>
<keyword evidence="1" id="KW-0472">Membrane</keyword>
<dbReference type="KEGG" id="msx:AU14_01895"/>
<gene>
    <name evidence="2" type="ORF">AU14_01895</name>
</gene>
<feature type="transmembrane region" description="Helical" evidence="1">
    <location>
        <begin position="95"/>
        <end position="119"/>
    </location>
</feature>
<proteinExistence type="predicted"/>
<keyword evidence="1" id="KW-1133">Transmembrane helix</keyword>
<evidence type="ECO:0000313" key="2">
    <source>
        <dbReference type="EMBL" id="AHI29938.1"/>
    </source>
</evidence>
<reference evidence="2 3" key="1">
    <citation type="journal article" date="2014" name="Genome Announc.">
        <title>Draft Genome Sequences of Marinobacter similis A3d10T and Marinobacter salarius R9SW1T.</title>
        <authorList>
            <person name="Ivanova E.P."/>
            <person name="Ng H.J."/>
            <person name="Webb H.K."/>
            <person name="Feng G."/>
            <person name="Oshima K."/>
            <person name="Hattori M."/>
            <person name="Ohkuma M."/>
            <person name="Sergeev A.F."/>
            <person name="Mikhailov V.V."/>
            <person name="Crawford R.J."/>
            <person name="Sawabe T."/>
        </authorList>
    </citation>
    <scope>NUCLEOTIDE SEQUENCE [LARGE SCALE GENOMIC DNA]</scope>
    <source>
        <strain evidence="2 3">A3d10</strain>
    </source>
</reference>
<organism evidence="2 3">
    <name type="scientific">Marinobacter similis</name>
    <dbReference type="NCBI Taxonomy" id="1420916"/>
    <lineage>
        <taxon>Bacteria</taxon>
        <taxon>Pseudomonadati</taxon>
        <taxon>Pseudomonadota</taxon>
        <taxon>Gammaproteobacteria</taxon>
        <taxon>Pseudomonadales</taxon>
        <taxon>Marinobacteraceae</taxon>
        <taxon>Marinobacter</taxon>
    </lineage>
</organism>
<keyword evidence="1" id="KW-0812">Transmembrane</keyword>
<dbReference type="EMBL" id="CP007151">
    <property type="protein sequence ID" value="AHI29938.1"/>
    <property type="molecule type" value="Genomic_DNA"/>
</dbReference>
<name>W5YU10_9GAMM</name>